<dbReference type="InterPro" id="IPR018319">
    <property type="entry name" value="SelA-like"/>
</dbReference>
<evidence type="ECO:0000256" key="1">
    <source>
        <dbReference type="ARBA" id="ARBA00001933"/>
    </source>
</evidence>
<evidence type="ECO:0000259" key="7">
    <source>
        <dbReference type="Pfam" id="PF12390"/>
    </source>
</evidence>
<dbReference type="PANTHER" id="PTHR32328:SF0">
    <property type="entry name" value="L-SERYL-TRNA(SEC) SELENIUM TRANSFERASE"/>
    <property type="match status" value="1"/>
</dbReference>
<evidence type="ECO:0000256" key="4">
    <source>
        <dbReference type="ARBA" id="ARBA00022898"/>
    </source>
</evidence>
<dbReference type="Pfam" id="PF03841">
    <property type="entry name" value="SelA"/>
    <property type="match status" value="1"/>
</dbReference>
<dbReference type="NCBIfam" id="TIGR00474">
    <property type="entry name" value="selA"/>
    <property type="match status" value="1"/>
</dbReference>
<dbReference type="HAMAP" id="MF_00423">
    <property type="entry name" value="SelA"/>
    <property type="match status" value="1"/>
</dbReference>
<dbReference type="EMBL" id="UINC01001009">
    <property type="protein sequence ID" value="SUZ67374.1"/>
    <property type="molecule type" value="Genomic_DNA"/>
</dbReference>
<evidence type="ECO:0000256" key="5">
    <source>
        <dbReference type="ARBA" id="ARBA00022917"/>
    </source>
</evidence>
<dbReference type="InterPro" id="IPR015421">
    <property type="entry name" value="PyrdxlP-dep_Trfase_major"/>
</dbReference>
<evidence type="ECO:0000313" key="8">
    <source>
        <dbReference type="EMBL" id="SUZ67374.1"/>
    </source>
</evidence>
<keyword evidence="4" id="KW-0663">Pyridoxal phosphate</keyword>
<dbReference type="SUPFAM" id="SSF53383">
    <property type="entry name" value="PLP-dependent transferases"/>
    <property type="match status" value="1"/>
</dbReference>
<organism evidence="8">
    <name type="scientific">marine metagenome</name>
    <dbReference type="NCBI Taxonomy" id="408172"/>
    <lineage>
        <taxon>unclassified sequences</taxon>
        <taxon>metagenomes</taxon>
        <taxon>ecological metagenomes</taxon>
    </lineage>
</organism>
<keyword evidence="5" id="KW-0648">Protein biosynthesis</keyword>
<protein>
    <recommendedName>
        <fullName evidence="7">L-seryl-tRNA selenium transferase N-terminal domain-containing protein</fullName>
    </recommendedName>
</protein>
<dbReference type="InterPro" id="IPR015424">
    <property type="entry name" value="PyrdxlP-dep_Trfase"/>
</dbReference>
<dbReference type="InterPro" id="IPR025862">
    <property type="entry name" value="SelA_trans_N_dom"/>
</dbReference>
<accession>A0A381PLA9</accession>
<dbReference type="Pfam" id="PF12390">
    <property type="entry name" value="Se-cys_synth_N"/>
    <property type="match status" value="1"/>
</dbReference>
<keyword evidence="2" id="KW-0963">Cytoplasm</keyword>
<keyword evidence="3" id="KW-0808">Transferase</keyword>
<dbReference type="GO" id="GO:0005737">
    <property type="term" value="C:cytoplasm"/>
    <property type="evidence" value="ECO:0007669"/>
    <property type="project" value="InterPro"/>
</dbReference>
<evidence type="ECO:0000256" key="2">
    <source>
        <dbReference type="ARBA" id="ARBA00022490"/>
    </source>
</evidence>
<evidence type="ECO:0000256" key="6">
    <source>
        <dbReference type="ARBA" id="ARBA00023266"/>
    </source>
</evidence>
<sequence length="462" mass="51005">MTVIEKSNQRRQLPGVDQILRAPQLTSLVHQWGMATVANAIRAIQATERERSQLSDWATHPEHYLGPITTWLRAHVGHGYETVFNLTGTVIHTNLGRSLLSEEMMVDAIRVATRPTTLEYDLRTGRRGQRENIVEHRLKLLTGCEAATVVNNNAAAVLLVLNTLARNKSVPVSRGELIEIGGSFRLPDIMERAGCRLVEIGTTNRTRLSDFANAIDESTAMLLKVHPSNFHIEGFTETVSTSELKELGEKNGLPVIEDIGSGALFDLTRLGLPHEPTPREVLAQGADVVTFSGDKLLGGIQAGIIVGSADLIEQIKTNPLKRTLRADKITLALLDTTLKTYEDPDTAREQIPLLRTLTLSQKTLAQRGKVLAELLQEQLDDFTVEVVDSKTQIGSGALPDRLIDSLAIRISHVVPREVRELASRLRELNPPVIGRVQDDTLMLDLRGAEPMEELTRTLEDLT</sequence>
<dbReference type="GO" id="GO:0001514">
    <property type="term" value="P:selenocysteine incorporation"/>
    <property type="evidence" value="ECO:0007669"/>
    <property type="project" value="InterPro"/>
</dbReference>
<dbReference type="InterPro" id="IPR004534">
    <property type="entry name" value="SelA_trans"/>
</dbReference>
<dbReference type="Gene3D" id="3.40.640.10">
    <property type="entry name" value="Type I PLP-dependent aspartate aminotransferase-like (Major domain)"/>
    <property type="match status" value="1"/>
</dbReference>
<dbReference type="Gene3D" id="3.90.1150.180">
    <property type="match status" value="1"/>
</dbReference>
<reference evidence="8" key="1">
    <citation type="submission" date="2018-05" db="EMBL/GenBank/DDBJ databases">
        <authorList>
            <person name="Lanie J.A."/>
            <person name="Ng W.-L."/>
            <person name="Kazmierczak K.M."/>
            <person name="Andrzejewski T.M."/>
            <person name="Davidsen T.M."/>
            <person name="Wayne K.J."/>
            <person name="Tettelin H."/>
            <person name="Glass J.I."/>
            <person name="Rusch D."/>
            <person name="Podicherti R."/>
            <person name="Tsui H.-C.T."/>
            <person name="Winkler M.E."/>
        </authorList>
    </citation>
    <scope>NUCLEOTIDE SEQUENCE</scope>
</reference>
<dbReference type="PANTHER" id="PTHR32328">
    <property type="entry name" value="L-SERYL-TRNA(SEC) SELENIUM TRANSFERASE"/>
    <property type="match status" value="1"/>
</dbReference>
<feature type="domain" description="L-seryl-tRNA selenium transferase N-terminal" evidence="7">
    <location>
        <begin position="10"/>
        <end position="46"/>
    </location>
</feature>
<dbReference type="AlphaFoldDB" id="A0A381PLA9"/>
<comment type="cofactor">
    <cofactor evidence="1">
        <name>pyridoxal 5'-phosphate</name>
        <dbReference type="ChEBI" id="CHEBI:597326"/>
    </cofactor>
</comment>
<dbReference type="GO" id="GO:0004125">
    <property type="term" value="F:L-seryl-tRNA(Sec) selenium transferase activity"/>
    <property type="evidence" value="ECO:0007669"/>
    <property type="project" value="InterPro"/>
</dbReference>
<gene>
    <name evidence="8" type="ORF">METZ01_LOCUS20228</name>
</gene>
<name>A0A381PLA9_9ZZZZ</name>
<keyword evidence="6" id="KW-0711">Selenium</keyword>
<evidence type="ECO:0000256" key="3">
    <source>
        <dbReference type="ARBA" id="ARBA00022679"/>
    </source>
</evidence>
<proteinExistence type="inferred from homology"/>